<dbReference type="PROSITE" id="PS00042">
    <property type="entry name" value="HTH_CRP_1"/>
    <property type="match status" value="1"/>
</dbReference>
<dbReference type="PANTHER" id="PTHR24567:SF28">
    <property type="entry name" value="LISTERIOLYSIN REGULATORY PROTEIN"/>
    <property type="match status" value="1"/>
</dbReference>
<dbReference type="GO" id="GO:0003677">
    <property type="term" value="F:DNA binding"/>
    <property type="evidence" value="ECO:0007669"/>
    <property type="project" value="UniProtKB-KW"/>
</dbReference>
<dbReference type="PANTHER" id="PTHR24567">
    <property type="entry name" value="CRP FAMILY TRANSCRIPTIONAL REGULATORY PROTEIN"/>
    <property type="match status" value="1"/>
</dbReference>
<dbReference type="InterPro" id="IPR018490">
    <property type="entry name" value="cNMP-bd_dom_sf"/>
</dbReference>
<dbReference type="InterPro" id="IPR012318">
    <property type="entry name" value="HTH_CRP"/>
</dbReference>
<dbReference type="InterPro" id="IPR036388">
    <property type="entry name" value="WH-like_DNA-bd_sf"/>
</dbReference>
<dbReference type="PROSITE" id="PS51063">
    <property type="entry name" value="HTH_CRP_2"/>
    <property type="match status" value="1"/>
</dbReference>
<organism evidence="7 8">
    <name type="scientific">Clostridium neonatale</name>
    <dbReference type="NCBI Taxonomy" id="137838"/>
    <lineage>
        <taxon>Bacteria</taxon>
        <taxon>Bacillati</taxon>
        <taxon>Bacillota</taxon>
        <taxon>Clostridia</taxon>
        <taxon>Eubacteriales</taxon>
        <taxon>Clostridiaceae</taxon>
        <taxon>Clostridium</taxon>
    </lineage>
</organism>
<dbReference type="Pfam" id="PF00027">
    <property type="entry name" value="cNMP_binding"/>
    <property type="match status" value="1"/>
</dbReference>
<dbReference type="InterPro" id="IPR050397">
    <property type="entry name" value="Env_Response_Regulators"/>
</dbReference>
<evidence type="ECO:0000259" key="4">
    <source>
        <dbReference type="PROSITE" id="PS50042"/>
    </source>
</evidence>
<name>A0A2A7MEU9_9CLOT</name>
<dbReference type="GO" id="GO:0005829">
    <property type="term" value="C:cytosol"/>
    <property type="evidence" value="ECO:0007669"/>
    <property type="project" value="TreeGrafter"/>
</dbReference>
<dbReference type="GO" id="GO:0003700">
    <property type="term" value="F:DNA-binding transcription factor activity"/>
    <property type="evidence" value="ECO:0007669"/>
    <property type="project" value="InterPro"/>
</dbReference>
<sequence>MNTAGNSNMCKGHCASGIPLFYNLDCTELLEVVKAIGSREVKKGDVIFQEGGISNSLCFINEGKVKLYKYTKDGKEQILSILSKNDFVGDLELLKESPHKFNAEAIEDCKLCIITKDEMKTLMMNNPEMGIKILESVAEKLSQMEELIQNLATNDIDARVAYLLIELIEKYGHRKDDNIIIELSITREDMANYIGVTRETMSRKLRKFEDDGIIQLDGMKRIIVLNEEKLKLM</sequence>
<dbReference type="Pfam" id="PF13545">
    <property type="entry name" value="HTH_Crp_2"/>
    <property type="match status" value="1"/>
</dbReference>
<evidence type="ECO:0000313" key="6">
    <source>
        <dbReference type="EMBL" id="CAI3689680.1"/>
    </source>
</evidence>
<dbReference type="SMART" id="SM00419">
    <property type="entry name" value="HTH_CRP"/>
    <property type="match status" value="1"/>
</dbReference>
<dbReference type="InterPro" id="IPR018335">
    <property type="entry name" value="Tscrpt_reg_HTH_Crp-type_CS"/>
</dbReference>
<dbReference type="SMART" id="SM00100">
    <property type="entry name" value="cNMP"/>
    <property type="match status" value="1"/>
</dbReference>
<reference evidence="6" key="2">
    <citation type="submission" date="2022-10" db="EMBL/GenBank/DDBJ databases">
        <authorList>
            <person name="Aires J."/>
            <person name="Mesa V."/>
        </authorList>
    </citation>
    <scope>NUCLEOTIDE SEQUENCE</scope>
    <source>
        <strain evidence="6">Clostridium neonatale JD116</strain>
    </source>
</reference>
<dbReference type="RefSeq" id="WP_058294361.1">
    <property type="nucleotide sequence ID" value="NZ_CAKJVD010000013.1"/>
</dbReference>
<dbReference type="EMBL" id="CAMTCP010000284">
    <property type="protein sequence ID" value="CAI3689680.1"/>
    <property type="molecule type" value="Genomic_DNA"/>
</dbReference>
<evidence type="ECO:0000259" key="5">
    <source>
        <dbReference type="PROSITE" id="PS51063"/>
    </source>
</evidence>
<keyword evidence="3" id="KW-0804">Transcription</keyword>
<dbReference type="STRING" id="137838.GCA_001458595_01472"/>
<dbReference type="SUPFAM" id="SSF46785">
    <property type="entry name" value="Winged helix' DNA-binding domain"/>
    <property type="match status" value="1"/>
</dbReference>
<evidence type="ECO:0000256" key="3">
    <source>
        <dbReference type="ARBA" id="ARBA00023163"/>
    </source>
</evidence>
<feature type="domain" description="Cyclic nucleotide-binding" evidence="4">
    <location>
        <begin position="20"/>
        <end position="140"/>
    </location>
</feature>
<gene>
    <name evidence="6" type="ORF">CNEO2_820018</name>
    <name evidence="7" type="ORF">CQ394_00185</name>
</gene>
<keyword evidence="8" id="KW-1185">Reference proteome</keyword>
<dbReference type="OrthoDB" id="9798104at2"/>
<keyword evidence="1" id="KW-0805">Transcription regulation</keyword>
<dbReference type="Gene3D" id="1.10.10.10">
    <property type="entry name" value="Winged helix-like DNA-binding domain superfamily/Winged helix DNA-binding domain"/>
    <property type="match status" value="1"/>
</dbReference>
<comment type="caution">
    <text evidence="7">The sequence shown here is derived from an EMBL/GenBank/DDBJ whole genome shotgun (WGS) entry which is preliminary data.</text>
</comment>
<protein>
    <submittedName>
        <fullName evidence="6 7">Transcriptional regulator</fullName>
    </submittedName>
</protein>
<evidence type="ECO:0000313" key="8">
    <source>
        <dbReference type="Proteomes" id="UP000220840"/>
    </source>
</evidence>
<reference evidence="7 8" key="1">
    <citation type="submission" date="2017-10" db="EMBL/GenBank/DDBJ databases">
        <title>Effective Description of Clostridium neonatale sp. nov. linked to necrotizing enterocolitis in neonates and a clarification of species assignable to the genus Clostridium (Prazmowski 1880) emend. Lawson and Rainey 2016.</title>
        <authorList>
            <person name="Bernard K."/>
            <person name="Burdz T."/>
            <person name="Wiebe D."/>
            <person name="Balcewich B."/>
            <person name="Alfa M."/>
            <person name="Bernier A.-M."/>
        </authorList>
    </citation>
    <scope>NUCLEOTIDE SEQUENCE [LARGE SCALE GENOMIC DNA]</scope>
    <source>
        <strain evidence="7 8">LCDC99A005</strain>
    </source>
</reference>
<accession>A0A2A7MEU9</accession>
<feature type="domain" description="HTH crp-type" evidence="5">
    <location>
        <begin position="154"/>
        <end position="228"/>
    </location>
</feature>
<dbReference type="PRINTS" id="PR00034">
    <property type="entry name" value="HTHCRP"/>
</dbReference>
<dbReference type="SUPFAM" id="SSF51206">
    <property type="entry name" value="cAMP-binding domain-like"/>
    <property type="match status" value="1"/>
</dbReference>
<dbReference type="InterPro" id="IPR000595">
    <property type="entry name" value="cNMP-bd_dom"/>
</dbReference>
<dbReference type="EMBL" id="PDCJ01000001">
    <property type="protein sequence ID" value="PEG30186.1"/>
    <property type="molecule type" value="Genomic_DNA"/>
</dbReference>
<dbReference type="CDD" id="cd00092">
    <property type="entry name" value="HTH_CRP"/>
    <property type="match status" value="1"/>
</dbReference>
<proteinExistence type="predicted"/>
<dbReference type="Gene3D" id="2.60.120.10">
    <property type="entry name" value="Jelly Rolls"/>
    <property type="match status" value="1"/>
</dbReference>
<evidence type="ECO:0000256" key="2">
    <source>
        <dbReference type="ARBA" id="ARBA00023125"/>
    </source>
</evidence>
<evidence type="ECO:0000313" key="7">
    <source>
        <dbReference type="EMBL" id="PEG30186.1"/>
    </source>
</evidence>
<dbReference type="CDD" id="cd00038">
    <property type="entry name" value="CAP_ED"/>
    <property type="match status" value="1"/>
</dbReference>
<dbReference type="Proteomes" id="UP000220840">
    <property type="component" value="Unassembled WGS sequence"/>
</dbReference>
<dbReference type="GeneID" id="68876489"/>
<evidence type="ECO:0000256" key="1">
    <source>
        <dbReference type="ARBA" id="ARBA00023015"/>
    </source>
</evidence>
<dbReference type="PROSITE" id="PS50042">
    <property type="entry name" value="CNMP_BINDING_3"/>
    <property type="match status" value="1"/>
</dbReference>
<dbReference type="Proteomes" id="UP001189143">
    <property type="component" value="Unassembled WGS sequence"/>
</dbReference>
<dbReference type="InterPro" id="IPR036390">
    <property type="entry name" value="WH_DNA-bd_sf"/>
</dbReference>
<keyword evidence="2" id="KW-0238">DNA-binding</keyword>
<dbReference type="InterPro" id="IPR014710">
    <property type="entry name" value="RmlC-like_jellyroll"/>
</dbReference>
<dbReference type="AlphaFoldDB" id="A0A2A7MEU9"/>